<dbReference type="InterPro" id="IPR029016">
    <property type="entry name" value="GAF-like_dom_sf"/>
</dbReference>
<accession>A0A1T5J278</accession>
<dbReference type="InterPro" id="IPR003594">
    <property type="entry name" value="HATPase_dom"/>
</dbReference>
<dbReference type="Pfam" id="PF07730">
    <property type="entry name" value="HisKA_3"/>
    <property type="match status" value="1"/>
</dbReference>
<keyword evidence="2" id="KW-0472">Membrane</keyword>
<dbReference type="STRING" id="688867.SAMN05660236_0655"/>
<dbReference type="InterPro" id="IPR003018">
    <property type="entry name" value="GAF"/>
</dbReference>
<dbReference type="InterPro" id="IPR013783">
    <property type="entry name" value="Ig-like_fold"/>
</dbReference>
<evidence type="ECO:0000256" key="2">
    <source>
        <dbReference type="SAM" id="Phobius"/>
    </source>
</evidence>
<dbReference type="Gene3D" id="2.130.10.10">
    <property type="entry name" value="YVTN repeat-like/Quinoprotein amine dehydrogenase"/>
    <property type="match status" value="3"/>
</dbReference>
<dbReference type="InterPro" id="IPR011712">
    <property type="entry name" value="Sig_transdc_His_kin_sub3_dim/P"/>
</dbReference>
<dbReference type="PANTHER" id="PTHR43547">
    <property type="entry name" value="TWO-COMPONENT HISTIDINE KINASE"/>
    <property type="match status" value="1"/>
</dbReference>
<evidence type="ECO:0000259" key="3">
    <source>
        <dbReference type="SMART" id="SM00065"/>
    </source>
</evidence>
<dbReference type="GO" id="GO:0046983">
    <property type="term" value="F:protein dimerization activity"/>
    <property type="evidence" value="ECO:0007669"/>
    <property type="project" value="InterPro"/>
</dbReference>
<dbReference type="InterPro" id="IPR011110">
    <property type="entry name" value="Reg_prop"/>
</dbReference>
<dbReference type="EMBL" id="FUZU01000001">
    <property type="protein sequence ID" value="SKC45333.1"/>
    <property type="molecule type" value="Genomic_DNA"/>
</dbReference>
<name>A0A1T5J278_9BACT</name>
<reference evidence="4 5" key="1">
    <citation type="submission" date="2017-02" db="EMBL/GenBank/DDBJ databases">
        <authorList>
            <person name="Peterson S.W."/>
        </authorList>
    </citation>
    <scope>NUCLEOTIDE SEQUENCE [LARGE SCALE GENOMIC DNA]</scope>
    <source>
        <strain evidence="4 5">DSM 25262</strain>
    </source>
</reference>
<dbReference type="Gene3D" id="1.20.5.1930">
    <property type="match status" value="1"/>
</dbReference>
<dbReference type="InterPro" id="IPR011123">
    <property type="entry name" value="Y_Y_Y"/>
</dbReference>
<evidence type="ECO:0000256" key="1">
    <source>
        <dbReference type="ARBA" id="ARBA00022553"/>
    </source>
</evidence>
<dbReference type="SUPFAM" id="SSF63829">
    <property type="entry name" value="Calcium-dependent phosphotriesterase"/>
    <property type="match status" value="2"/>
</dbReference>
<keyword evidence="2" id="KW-0812">Transmembrane</keyword>
<feature type="domain" description="GAF" evidence="3">
    <location>
        <begin position="816"/>
        <end position="963"/>
    </location>
</feature>
<dbReference type="Proteomes" id="UP000190961">
    <property type="component" value="Unassembled WGS sequence"/>
</dbReference>
<dbReference type="GO" id="GO:0000155">
    <property type="term" value="F:phosphorelay sensor kinase activity"/>
    <property type="evidence" value="ECO:0007669"/>
    <property type="project" value="InterPro"/>
</dbReference>
<dbReference type="RefSeq" id="WP_079685264.1">
    <property type="nucleotide sequence ID" value="NZ_FUZU01000001.1"/>
</dbReference>
<organism evidence="4 5">
    <name type="scientific">Ohtaekwangia koreensis</name>
    <dbReference type="NCBI Taxonomy" id="688867"/>
    <lineage>
        <taxon>Bacteria</taxon>
        <taxon>Pseudomonadati</taxon>
        <taxon>Bacteroidota</taxon>
        <taxon>Cytophagia</taxon>
        <taxon>Cytophagales</taxon>
        <taxon>Fulvivirgaceae</taxon>
        <taxon>Ohtaekwangia</taxon>
    </lineage>
</organism>
<dbReference type="OrthoDB" id="9778366at2"/>
<dbReference type="InterPro" id="IPR036890">
    <property type="entry name" value="HATPase_C_sf"/>
</dbReference>
<dbReference type="SUPFAM" id="SSF101898">
    <property type="entry name" value="NHL repeat"/>
    <property type="match status" value="1"/>
</dbReference>
<keyword evidence="1" id="KW-0597">Phosphoprotein</keyword>
<dbReference type="GO" id="GO:0016020">
    <property type="term" value="C:membrane"/>
    <property type="evidence" value="ECO:0007669"/>
    <property type="project" value="InterPro"/>
</dbReference>
<keyword evidence="5" id="KW-1185">Reference proteome</keyword>
<dbReference type="AlphaFoldDB" id="A0A1T5J278"/>
<gene>
    <name evidence="4" type="ORF">SAMN05660236_0655</name>
</gene>
<feature type="transmembrane region" description="Helical" evidence="2">
    <location>
        <begin position="773"/>
        <end position="794"/>
    </location>
</feature>
<dbReference type="Pfam" id="PF07495">
    <property type="entry name" value="Y_Y_Y"/>
    <property type="match status" value="1"/>
</dbReference>
<dbReference type="Gene3D" id="3.30.450.40">
    <property type="match status" value="1"/>
</dbReference>
<dbReference type="CDD" id="cd16917">
    <property type="entry name" value="HATPase_UhpB-NarQ-NarX-like"/>
    <property type="match status" value="1"/>
</dbReference>
<dbReference type="Pfam" id="PF02518">
    <property type="entry name" value="HATPase_c"/>
    <property type="match status" value="1"/>
</dbReference>
<sequence>MRPHATFIVLFCLLTSLAKGQYYHFETITEQHGLSDNRVTCFLKDRTGFMWIGTANGLNRYDGFQFRIYRPGNKQFNISHEHINDIEQDKSGRLWIATWNGLNVLDVEKDSLYIFSSDDKANRQKNDKLSSALIWDIYADVQSRIWIAPDSRDLCYYDLVTRAFIYFPWRTFVQKTLPTRPTSAYTAIQKISPKSADELWLGTTAGLFSFNTRKYTFEYHGGDDPADFVSIRTSADQKKVFFGQEKLYVFHTDSSALHEVAPRSITPFTLNHHEIFIIPTLKGLWILDPETEQAAPLLVDDVNPFSIHHENVTDVYQQGGITWIGTSRGIRIHDQHTNLFPFTPVFTDASTSLSGNCYHILDSEKDGKYYISSYTLNKLIVIDKKNGSIQEITSLDGKPLLKCAYTFEDSQQRLWVLTSRNIFISDTTHQHFKAFPYPEREDNYLFNEMIEDELGNFWFASMRYGVFHFDSETEVWKLFTEREDGFFASRPTSLLSDPKHHTVWIGDYGFGIFQYDLKQNKFKYTGTDMSDPYSLHSSLVNDLTLDKNGDVWIATTSGGVSKYSYNARTGKNFATYSIENGLPESTIQSIEVDVHGNLWLVSFKGLTCINPNGKIIHHYDKTSGLPFSNLSTAITRNSKGELMTGAGNGFIKFHPDSLVHHSDTFPVVITLAQISDSVITSLKESVFPYQQNELMIEFAALTFTLPNQVKYFYKLDGFDNDWIDAGNKHTAHYINLSDGHYTFQVRAIDQTGKPSSNIASIEFTITPPFWKQWWFLTIVIGIAAYAMYSGIISLQRTFTAQKILNQFATSLYNKNTVKDVFWTVALNCVDLLKFEDCVVYLMIPEAQILVQKAAAGPKSHEPFRIMNPIEIPVGKGIVGTVAKTGKSEIIPDTSRDRRYIIDDQSRLSELTVPIVVEGKVFGIIDSEHSQKNFYNRWHLQMVEEIAAICSAKISRYFVEEQIRSKVARDLHDDMGSTLSSIKIMSNIALEKRETEASQGYLKSIRQNAALMQESMSDIVWAINPENDSLEKVIIRMKEFTAEILEPLDIHYEFIEDGDFATARLDLHVRKDFYLIFKEAINNTAKYSGCRRLIVHLTRFTQGIRLRISDDGTGFDISKISSGNGLKNMRYRAESIHAVLQIESVPHEGTSIILRIPLT</sequence>
<proteinExistence type="predicted"/>
<dbReference type="Pfam" id="PF07494">
    <property type="entry name" value="Reg_prop"/>
    <property type="match status" value="2"/>
</dbReference>
<keyword evidence="2" id="KW-1133">Transmembrane helix</keyword>
<dbReference type="PANTHER" id="PTHR43547:SF2">
    <property type="entry name" value="HYBRID SIGNAL TRANSDUCTION HISTIDINE KINASE C"/>
    <property type="match status" value="1"/>
</dbReference>
<dbReference type="InterPro" id="IPR015943">
    <property type="entry name" value="WD40/YVTN_repeat-like_dom_sf"/>
</dbReference>
<evidence type="ECO:0000313" key="5">
    <source>
        <dbReference type="Proteomes" id="UP000190961"/>
    </source>
</evidence>
<evidence type="ECO:0000313" key="4">
    <source>
        <dbReference type="EMBL" id="SKC45333.1"/>
    </source>
</evidence>
<dbReference type="Gene3D" id="2.60.40.10">
    <property type="entry name" value="Immunoglobulins"/>
    <property type="match status" value="1"/>
</dbReference>
<protein>
    <submittedName>
        <fullName evidence="4">Two component regulator propeller</fullName>
    </submittedName>
</protein>
<dbReference type="Gene3D" id="3.30.565.10">
    <property type="entry name" value="Histidine kinase-like ATPase, C-terminal domain"/>
    <property type="match status" value="1"/>
</dbReference>
<dbReference type="Pfam" id="PF01590">
    <property type="entry name" value="GAF"/>
    <property type="match status" value="1"/>
</dbReference>
<dbReference type="SMART" id="SM00065">
    <property type="entry name" value="GAF"/>
    <property type="match status" value="1"/>
</dbReference>
<dbReference type="SUPFAM" id="SSF55874">
    <property type="entry name" value="ATPase domain of HSP90 chaperone/DNA topoisomerase II/histidine kinase"/>
    <property type="match status" value="1"/>
</dbReference>
<dbReference type="SUPFAM" id="SSF55781">
    <property type="entry name" value="GAF domain-like"/>
    <property type="match status" value="1"/>
</dbReference>